<comment type="similarity">
    <text evidence="5">Belongs to the UbiX/PAD1 family.</text>
</comment>
<keyword evidence="7" id="KW-0456">Lyase</keyword>
<evidence type="ECO:0000313" key="7">
    <source>
        <dbReference type="EMBL" id="MBA2882263.1"/>
    </source>
</evidence>
<evidence type="ECO:0000313" key="8">
    <source>
        <dbReference type="Proteomes" id="UP000525298"/>
    </source>
</evidence>
<comment type="caution">
    <text evidence="5">Lacks conserved residue(s) required for the propagation of feature annotation.</text>
</comment>
<comment type="caution">
    <text evidence="7">The sequence shown here is derived from an EMBL/GenBank/DDBJ whole genome shotgun (WGS) entry which is preliminary data.</text>
</comment>
<proteinExistence type="inferred from homology"/>
<keyword evidence="3 5" id="KW-0288">FMN</keyword>
<dbReference type="Proteomes" id="UP000525298">
    <property type="component" value="Unassembled WGS sequence"/>
</dbReference>
<dbReference type="NCBIfam" id="TIGR00421">
    <property type="entry name" value="ubiX_pad"/>
    <property type="match status" value="1"/>
</dbReference>
<dbReference type="RefSeq" id="WP_181551904.1">
    <property type="nucleotide sequence ID" value="NZ_JACDUS010000008.1"/>
</dbReference>
<sequence>MQNKTDQRIVVALTGASGSILGIRLIEELINGNTAVTGIVSQGAWKVIGHEMTGDFSPGQSLCRILAQRGKVRDLSLFRESADSETDAPEASGTTRFSAVVIMPCSMKTLSAVAHGYAGTLTARAADVALKERRGCILVPRETPLNRIHVENMGRAMDAGAQIVPPIPAFYTKGRTMDDAVDFIVGKILNLLAKPHRLFDSWEALLQAPDKKPATD</sequence>
<name>A0A7W0CAR7_9BACT</name>
<feature type="domain" description="Flavoprotein" evidence="6">
    <location>
        <begin position="8"/>
        <end position="191"/>
    </location>
</feature>
<evidence type="ECO:0000256" key="4">
    <source>
        <dbReference type="ARBA" id="ARBA00022679"/>
    </source>
</evidence>
<dbReference type="HAMAP" id="MF_01984">
    <property type="entry name" value="ubiX_pad"/>
    <property type="match status" value="1"/>
</dbReference>
<keyword evidence="2 5" id="KW-0285">Flavoprotein</keyword>
<organism evidence="7 8">
    <name type="scientific">Desulfosalsimonas propionicica</name>
    <dbReference type="NCBI Taxonomy" id="332175"/>
    <lineage>
        <taxon>Bacteria</taxon>
        <taxon>Pseudomonadati</taxon>
        <taxon>Thermodesulfobacteriota</taxon>
        <taxon>Desulfobacteria</taxon>
        <taxon>Desulfobacterales</taxon>
        <taxon>Desulfosalsimonadaceae</taxon>
        <taxon>Desulfosalsimonas</taxon>
    </lineage>
</organism>
<protein>
    <recommendedName>
        <fullName evidence="5">Flavin prenyltransferase UbiX</fullName>
        <ecNumber evidence="5">2.5.1.129</ecNumber>
    </recommendedName>
</protein>
<dbReference type="GO" id="GO:0016829">
    <property type="term" value="F:lyase activity"/>
    <property type="evidence" value="ECO:0007669"/>
    <property type="project" value="UniProtKB-KW"/>
</dbReference>
<dbReference type="EMBL" id="JACDUS010000008">
    <property type="protein sequence ID" value="MBA2882263.1"/>
    <property type="molecule type" value="Genomic_DNA"/>
</dbReference>
<evidence type="ECO:0000259" key="6">
    <source>
        <dbReference type="Pfam" id="PF02441"/>
    </source>
</evidence>
<evidence type="ECO:0000256" key="1">
    <source>
        <dbReference type="ARBA" id="ARBA00022602"/>
    </source>
</evidence>
<dbReference type="SUPFAM" id="SSF52507">
    <property type="entry name" value="Homo-oligomeric flavin-containing Cys decarboxylases, HFCD"/>
    <property type="match status" value="1"/>
</dbReference>
<evidence type="ECO:0000256" key="2">
    <source>
        <dbReference type="ARBA" id="ARBA00022630"/>
    </source>
</evidence>
<dbReference type="Gene3D" id="3.40.50.1950">
    <property type="entry name" value="Flavin prenyltransferase-like"/>
    <property type="match status" value="1"/>
</dbReference>
<accession>A0A7W0CAR7</accession>
<keyword evidence="4 5" id="KW-0808">Transferase</keyword>
<reference evidence="7 8" key="1">
    <citation type="submission" date="2020-07" db="EMBL/GenBank/DDBJ databases">
        <title>Genomic Encyclopedia of Type Strains, Phase IV (KMG-IV): sequencing the most valuable type-strain genomes for metagenomic binning, comparative biology and taxonomic classification.</title>
        <authorList>
            <person name="Goeker M."/>
        </authorList>
    </citation>
    <scope>NUCLEOTIDE SEQUENCE [LARGE SCALE GENOMIC DNA]</scope>
    <source>
        <strain evidence="7 8">DSM 17721</strain>
    </source>
</reference>
<dbReference type="Pfam" id="PF02441">
    <property type="entry name" value="Flavoprotein"/>
    <property type="match status" value="1"/>
</dbReference>
<dbReference type="EC" id="2.5.1.129" evidence="5"/>
<feature type="binding site" evidence="5">
    <location>
        <position position="187"/>
    </location>
    <ligand>
        <name>dimethylallyl phosphate</name>
        <dbReference type="ChEBI" id="CHEBI:88052"/>
    </ligand>
</feature>
<gene>
    <name evidence="5" type="primary">ubiX</name>
    <name evidence="7" type="ORF">HNR65_002605</name>
</gene>
<evidence type="ECO:0000256" key="3">
    <source>
        <dbReference type="ARBA" id="ARBA00022643"/>
    </source>
</evidence>
<comment type="function">
    <text evidence="5">Flavin prenyltransferase that catalyzes the synthesis of the prenylated FMN cofactor (prenyl-FMN) for 4-hydroxy-3-polyprenylbenzoic acid decarboxylase UbiD. The prenyltransferase is metal-independent and links a dimethylallyl moiety from dimethylallyl monophosphate (DMAP) to the flavin N5 and C6 atoms of FMN.</text>
</comment>
<keyword evidence="1 5" id="KW-0637">Prenyltransferase</keyword>
<dbReference type="InterPro" id="IPR004507">
    <property type="entry name" value="UbiX-like"/>
</dbReference>
<dbReference type="InterPro" id="IPR036551">
    <property type="entry name" value="Flavin_trans-like"/>
</dbReference>
<dbReference type="GO" id="GO:0106141">
    <property type="term" value="F:flavin prenyltransferase activity"/>
    <property type="evidence" value="ECO:0007669"/>
    <property type="project" value="UniProtKB-EC"/>
</dbReference>
<comment type="catalytic activity">
    <reaction evidence="5">
        <text>dimethylallyl phosphate + FMNH2 = prenylated FMNH2 + phosphate</text>
        <dbReference type="Rhea" id="RHEA:37743"/>
        <dbReference type="ChEBI" id="CHEBI:43474"/>
        <dbReference type="ChEBI" id="CHEBI:57618"/>
        <dbReference type="ChEBI" id="CHEBI:87467"/>
        <dbReference type="ChEBI" id="CHEBI:88052"/>
        <dbReference type="EC" id="2.5.1.129"/>
    </reaction>
</comment>
<evidence type="ECO:0000256" key="5">
    <source>
        <dbReference type="HAMAP-Rule" id="MF_01984"/>
    </source>
</evidence>
<dbReference type="InterPro" id="IPR003382">
    <property type="entry name" value="Flavoprotein"/>
</dbReference>
<feature type="binding site" evidence="5">
    <location>
        <begin position="15"/>
        <end position="17"/>
    </location>
    <ligand>
        <name>FMN</name>
        <dbReference type="ChEBI" id="CHEBI:58210"/>
    </ligand>
</feature>
<dbReference type="AlphaFoldDB" id="A0A7W0CAR7"/>
<feature type="binding site" evidence="5">
    <location>
        <begin position="106"/>
        <end position="109"/>
    </location>
    <ligand>
        <name>FMN</name>
        <dbReference type="ChEBI" id="CHEBI:58210"/>
    </ligand>
</feature>
<feature type="binding site" evidence="5">
    <location>
        <position position="171"/>
    </location>
    <ligand>
        <name>dimethylallyl phosphate</name>
        <dbReference type="ChEBI" id="CHEBI:88052"/>
    </ligand>
</feature>
<feature type="binding site" evidence="5">
    <location>
        <position position="41"/>
    </location>
    <ligand>
        <name>FMN</name>
        <dbReference type="ChEBI" id="CHEBI:58210"/>
    </ligand>
</feature>
<keyword evidence="8" id="KW-1185">Reference proteome</keyword>
<feature type="binding site" evidence="5">
    <location>
        <position position="141"/>
    </location>
    <ligand>
        <name>FMN</name>
        <dbReference type="ChEBI" id="CHEBI:58210"/>
    </ligand>
</feature>